<evidence type="ECO:0000256" key="7">
    <source>
        <dbReference type="ARBA" id="ARBA00023136"/>
    </source>
</evidence>
<comment type="similarity">
    <text evidence="2">Belongs to the amino acid/polyamine transporter 2 family.</text>
</comment>
<name>A0A8J2X404_9STRA</name>
<organism evidence="11 12">
    <name type="scientific">Pelagomonas calceolata</name>
    <dbReference type="NCBI Taxonomy" id="35677"/>
    <lineage>
        <taxon>Eukaryota</taxon>
        <taxon>Sar</taxon>
        <taxon>Stramenopiles</taxon>
        <taxon>Ochrophyta</taxon>
        <taxon>Pelagophyceae</taxon>
        <taxon>Pelagomonadales</taxon>
        <taxon>Pelagomonadaceae</taxon>
        <taxon>Pelagomonas</taxon>
    </lineage>
</organism>
<evidence type="ECO:0000256" key="3">
    <source>
        <dbReference type="ARBA" id="ARBA00022448"/>
    </source>
</evidence>
<dbReference type="AlphaFoldDB" id="A0A8J2X404"/>
<evidence type="ECO:0000313" key="12">
    <source>
        <dbReference type="Proteomes" id="UP000789595"/>
    </source>
</evidence>
<dbReference type="EMBL" id="CAKKNE010000006">
    <property type="protein sequence ID" value="CAH0379622.1"/>
    <property type="molecule type" value="Genomic_DNA"/>
</dbReference>
<feature type="transmembrane region" description="Helical" evidence="9">
    <location>
        <begin position="393"/>
        <end position="415"/>
    </location>
</feature>
<dbReference type="GO" id="GO:0016020">
    <property type="term" value="C:membrane"/>
    <property type="evidence" value="ECO:0007669"/>
    <property type="project" value="UniProtKB-SubCell"/>
</dbReference>
<evidence type="ECO:0000256" key="4">
    <source>
        <dbReference type="ARBA" id="ARBA00022692"/>
    </source>
</evidence>
<dbReference type="InterPro" id="IPR013057">
    <property type="entry name" value="AA_transpt_TM"/>
</dbReference>
<keyword evidence="4 9" id="KW-0812">Transmembrane</keyword>
<feature type="domain" description="Amino acid transporter transmembrane" evidence="10">
    <location>
        <begin position="48"/>
        <end position="447"/>
    </location>
</feature>
<evidence type="ECO:0000256" key="2">
    <source>
        <dbReference type="ARBA" id="ARBA00008066"/>
    </source>
</evidence>
<keyword evidence="12" id="KW-1185">Reference proteome</keyword>
<feature type="transmembrane region" description="Helical" evidence="9">
    <location>
        <begin position="427"/>
        <end position="447"/>
    </location>
</feature>
<feature type="transmembrane region" description="Helical" evidence="9">
    <location>
        <begin position="51"/>
        <end position="73"/>
    </location>
</feature>
<evidence type="ECO:0000256" key="8">
    <source>
        <dbReference type="SAM" id="MobiDB-lite"/>
    </source>
</evidence>
<proteinExistence type="inferred from homology"/>
<keyword evidence="5" id="KW-0029">Amino-acid transport</keyword>
<feature type="transmembrane region" description="Helical" evidence="9">
    <location>
        <begin position="366"/>
        <end position="387"/>
    </location>
</feature>
<dbReference type="PANTHER" id="PTHR22950">
    <property type="entry name" value="AMINO ACID TRANSPORTER"/>
    <property type="match status" value="1"/>
</dbReference>
<gene>
    <name evidence="11" type="ORF">PECAL_6P12500</name>
</gene>
<sequence>MADEDEEQATALAAPLLEDASEAPVNEAQEQSAADAPETTPEEPDEGRSTILGVGINLANAIVGSGIVGLPAALKDAGLGLGCILLVGMAFTVHVVVVALVRDAELLKAACYGGLAKKCLGSIGEVLVCGGQFVFDVGAALTYLIIFGDTAVSSVEFFVAKPCKHLRLACVAGAGMAALPPCLLRDVSGLEGISLLSVAAVFAATGVVISELCTRGQEGSLTIAAPENEGRGVVAALGLFAFAFVCQDSCFLYYRSLKRRTPSRFAKSTGLALGSSALLCVLFSAAGYLTYGAQTSSNILNDYPIHDVRALIARLLYAITMVFGIPSSVFVCRQAGHALHRAASSKYRDASVEDVRLVSSRTHGMWSLGLWASLVGVALSTDSLGAVMALTGAVAGSLIGFILPGLIFSSPVVLAAREKPRLWWRRCASFVLVSFGLALVGLSFAAVS</sequence>
<comment type="subcellular location">
    <subcellularLocation>
        <location evidence="1">Membrane</location>
        <topology evidence="1">Multi-pass membrane protein</topology>
    </subcellularLocation>
</comment>
<dbReference type="Pfam" id="PF01490">
    <property type="entry name" value="Aa_trans"/>
    <property type="match status" value="1"/>
</dbReference>
<feature type="transmembrane region" description="Helical" evidence="9">
    <location>
        <begin position="232"/>
        <end position="254"/>
    </location>
</feature>
<dbReference type="PANTHER" id="PTHR22950:SF458">
    <property type="entry name" value="SODIUM-COUPLED NEUTRAL AMINO ACID TRANSPORTER 11-RELATED"/>
    <property type="match status" value="1"/>
</dbReference>
<dbReference type="GO" id="GO:0015179">
    <property type="term" value="F:L-amino acid transmembrane transporter activity"/>
    <property type="evidence" value="ECO:0007669"/>
    <property type="project" value="TreeGrafter"/>
</dbReference>
<feature type="region of interest" description="Disordered" evidence="8">
    <location>
        <begin position="1"/>
        <end position="47"/>
    </location>
</feature>
<protein>
    <recommendedName>
        <fullName evidence="10">Amino acid transporter transmembrane domain-containing protein</fullName>
    </recommendedName>
</protein>
<dbReference type="Proteomes" id="UP000789595">
    <property type="component" value="Unassembled WGS sequence"/>
</dbReference>
<evidence type="ECO:0000259" key="10">
    <source>
        <dbReference type="Pfam" id="PF01490"/>
    </source>
</evidence>
<evidence type="ECO:0000256" key="1">
    <source>
        <dbReference type="ARBA" id="ARBA00004141"/>
    </source>
</evidence>
<accession>A0A8J2X404</accession>
<comment type="caution">
    <text evidence="11">The sequence shown here is derived from an EMBL/GenBank/DDBJ whole genome shotgun (WGS) entry which is preliminary data.</text>
</comment>
<evidence type="ECO:0000313" key="11">
    <source>
        <dbReference type="EMBL" id="CAH0379622.1"/>
    </source>
</evidence>
<evidence type="ECO:0000256" key="6">
    <source>
        <dbReference type="ARBA" id="ARBA00022989"/>
    </source>
</evidence>
<feature type="transmembrane region" description="Helical" evidence="9">
    <location>
        <begin position="270"/>
        <end position="291"/>
    </location>
</feature>
<reference evidence="11" key="1">
    <citation type="submission" date="2021-11" db="EMBL/GenBank/DDBJ databases">
        <authorList>
            <consortium name="Genoscope - CEA"/>
            <person name="William W."/>
        </authorList>
    </citation>
    <scope>NUCLEOTIDE SEQUENCE</scope>
</reference>
<feature type="transmembrane region" description="Helical" evidence="9">
    <location>
        <begin position="193"/>
        <end position="212"/>
    </location>
</feature>
<evidence type="ECO:0000256" key="5">
    <source>
        <dbReference type="ARBA" id="ARBA00022970"/>
    </source>
</evidence>
<dbReference type="OrthoDB" id="28208at2759"/>
<feature type="transmembrane region" description="Helical" evidence="9">
    <location>
        <begin position="311"/>
        <end position="332"/>
    </location>
</feature>
<feature type="transmembrane region" description="Helical" evidence="9">
    <location>
        <begin position="79"/>
        <end position="101"/>
    </location>
</feature>
<evidence type="ECO:0000256" key="9">
    <source>
        <dbReference type="SAM" id="Phobius"/>
    </source>
</evidence>
<keyword evidence="7 9" id="KW-0472">Membrane</keyword>
<keyword evidence="3" id="KW-0813">Transport</keyword>
<keyword evidence="6 9" id="KW-1133">Transmembrane helix</keyword>